<comment type="caution">
    <text evidence="2">The sequence shown here is derived from an EMBL/GenBank/DDBJ whole genome shotgun (WGS) entry which is preliminary data.</text>
</comment>
<proteinExistence type="predicted"/>
<dbReference type="EMBL" id="BSTX01000003">
    <property type="protein sequence ID" value="GLZ79719.1"/>
    <property type="molecule type" value="Genomic_DNA"/>
</dbReference>
<feature type="transmembrane region" description="Helical" evidence="1">
    <location>
        <begin position="45"/>
        <end position="63"/>
    </location>
</feature>
<dbReference type="Proteomes" id="UP001165079">
    <property type="component" value="Unassembled WGS sequence"/>
</dbReference>
<dbReference type="AlphaFoldDB" id="A0A9W6SPN1"/>
<accession>A0A9W6SPN1</accession>
<keyword evidence="1" id="KW-0812">Transmembrane</keyword>
<evidence type="ECO:0000313" key="2">
    <source>
        <dbReference type="EMBL" id="GLZ79719.1"/>
    </source>
</evidence>
<evidence type="ECO:0000256" key="1">
    <source>
        <dbReference type="SAM" id="Phobius"/>
    </source>
</evidence>
<organism evidence="2 3">
    <name type="scientific">Actinorhabdospora filicis</name>
    <dbReference type="NCBI Taxonomy" id="1785913"/>
    <lineage>
        <taxon>Bacteria</taxon>
        <taxon>Bacillati</taxon>
        <taxon>Actinomycetota</taxon>
        <taxon>Actinomycetes</taxon>
        <taxon>Micromonosporales</taxon>
        <taxon>Micromonosporaceae</taxon>
        <taxon>Actinorhabdospora</taxon>
    </lineage>
</organism>
<name>A0A9W6SPN1_9ACTN</name>
<keyword evidence="1" id="KW-1133">Transmembrane helix</keyword>
<evidence type="ECO:0000313" key="3">
    <source>
        <dbReference type="Proteomes" id="UP001165079"/>
    </source>
</evidence>
<protein>
    <submittedName>
        <fullName evidence="2">Uncharacterized protein</fullName>
    </submittedName>
</protein>
<keyword evidence="1" id="KW-0472">Membrane</keyword>
<gene>
    <name evidence="2" type="ORF">Afil01_45260</name>
</gene>
<keyword evidence="3" id="KW-1185">Reference proteome</keyword>
<sequence>MDMRDEKDGEELRALFDGRAGEAPDGHALLGNVHRRSRRMLQRRTGITAGALAVLAATGVVAVQNLGGEGTSVAAEPSASSSAEYPYFLKLMPPPGELTSFPLYPGNPLGDEDSVPEGFAGDYWYTLDGRVYTFGFLYTPQNGATDEQIYGGASPVRSSLVYDTGPGVSLTDGEELTIRGAPGRIKVTGDDIVLSWSELGREWRVRAHLLSVAQVKRFTEGLYEAGPGVFCNSSIGTMREWGRPATDSPPEGAREIDFYGKKGYLVGTEADSGSAHAIYFTGRDGTPMIVSPPEGFYATDDELIGETTVNLWLSCHLEPAVYGDPGPWVTGVSPGGDPGGAHSEFPLIPGN</sequence>
<dbReference type="RefSeq" id="WP_285664867.1">
    <property type="nucleotide sequence ID" value="NZ_BSTX01000003.1"/>
</dbReference>
<reference evidence="2" key="1">
    <citation type="submission" date="2023-03" db="EMBL/GenBank/DDBJ databases">
        <title>Actinorhabdospora filicis NBRC 111898.</title>
        <authorList>
            <person name="Ichikawa N."/>
            <person name="Sato H."/>
            <person name="Tonouchi N."/>
        </authorList>
    </citation>
    <scope>NUCLEOTIDE SEQUENCE</scope>
    <source>
        <strain evidence="2">NBRC 111898</strain>
    </source>
</reference>